<dbReference type="EC" id="1.1.1.271" evidence="5"/>
<keyword evidence="4 5" id="KW-0413">Isomerase</keyword>
<gene>
    <name evidence="5" type="primary">fcl</name>
    <name evidence="7" type="ORF">OZSIB_4369</name>
</gene>
<dbReference type="EMBL" id="QOQW01000042">
    <property type="protein sequence ID" value="RCK74633.1"/>
    <property type="molecule type" value="Genomic_DNA"/>
</dbReference>
<dbReference type="GO" id="GO:0050577">
    <property type="term" value="F:GDP-L-fucose synthase activity"/>
    <property type="evidence" value="ECO:0007669"/>
    <property type="project" value="UniProtKB-UniRule"/>
</dbReference>
<dbReference type="PANTHER" id="PTHR43238">
    <property type="entry name" value="GDP-L-FUCOSE SYNTHASE"/>
    <property type="match status" value="1"/>
</dbReference>
<dbReference type="AlphaFoldDB" id="A0A367Z904"/>
<evidence type="ECO:0000256" key="4">
    <source>
        <dbReference type="ARBA" id="ARBA00023235"/>
    </source>
</evidence>
<protein>
    <recommendedName>
        <fullName evidence="5">GDP-L-fucose synthase</fullName>
        <ecNumber evidence="5">1.1.1.271</ecNumber>
    </recommendedName>
    <alternativeName>
        <fullName evidence="5">GDP-4-keto-6-deoxy-D-mannose-3,5-epimerase-4-reductase</fullName>
    </alternativeName>
</protein>
<dbReference type="Pfam" id="PF01370">
    <property type="entry name" value="Epimerase"/>
    <property type="match status" value="1"/>
</dbReference>
<keyword evidence="5" id="KW-0511">Multifunctional enzyme</keyword>
<dbReference type="CDD" id="cd05239">
    <property type="entry name" value="GDP_FS_SDR_e"/>
    <property type="match status" value="1"/>
</dbReference>
<dbReference type="Gene3D" id="3.40.50.720">
    <property type="entry name" value="NAD(P)-binding Rossmann-like Domain"/>
    <property type="match status" value="1"/>
</dbReference>
<evidence type="ECO:0000259" key="6">
    <source>
        <dbReference type="Pfam" id="PF01370"/>
    </source>
</evidence>
<evidence type="ECO:0000256" key="2">
    <source>
        <dbReference type="ARBA" id="ARBA00022857"/>
    </source>
</evidence>
<feature type="binding site" evidence="5">
    <location>
        <position position="277"/>
    </location>
    <ligand>
        <name>substrate</name>
    </ligand>
</feature>
<feature type="binding site" evidence="5">
    <location>
        <position position="211"/>
    </location>
    <ligand>
        <name>substrate</name>
    </ligand>
</feature>
<evidence type="ECO:0000256" key="3">
    <source>
        <dbReference type="ARBA" id="ARBA00023002"/>
    </source>
</evidence>
<dbReference type="InterPro" id="IPR001509">
    <property type="entry name" value="Epimerase_deHydtase"/>
</dbReference>
<feature type="site" description="Important for catalytic activity" evidence="5">
    <location>
        <position position="111"/>
    </location>
</feature>
<accession>A0A367Z904</accession>
<organism evidence="7 8">
    <name type="scientific">Candidatus Ozemobacter sibiricus</name>
    <dbReference type="NCBI Taxonomy" id="2268124"/>
    <lineage>
        <taxon>Bacteria</taxon>
        <taxon>Candidatus Ozemobacteria</taxon>
        <taxon>Candidatus Ozemobacterales</taxon>
        <taxon>Candidatus Ozemobacteraceae</taxon>
        <taxon>Candidatus Ozemobacter</taxon>
    </lineage>
</organism>
<dbReference type="HAMAP" id="MF_00956">
    <property type="entry name" value="GDP_fucose_synth"/>
    <property type="match status" value="1"/>
</dbReference>
<feature type="binding site" evidence="5">
    <location>
        <position position="204"/>
    </location>
    <ligand>
        <name>substrate</name>
    </ligand>
</feature>
<feature type="domain" description="NAD-dependent epimerase/dehydratase" evidence="6">
    <location>
        <begin position="8"/>
        <end position="245"/>
    </location>
</feature>
<name>A0A367Z904_9BACT</name>
<comment type="pathway">
    <text evidence="5">Nucleotide-sugar biosynthesis; GDP-L-fucose biosynthesis via de novo pathway; GDP-L-fucose from GDP-alpha-D-mannose: step 2/2.</text>
</comment>
<sequence length="321" mass="36130">MMQKDAKIYLAGHTGLVGSAIHRALERHGYRHVVVRRFEELDLRDGAAVERFFAAERPEHVFLVAAKVGGIHANDTLPAEFIYDNLAIQLNVLHQSWRHGVKSLLFTGSSCVYPRDCPQPIREEYLLTGPLEKTNEAYAVAKIAGIKMCHAYNRQYGTRFLPVMPTNQYGLNDNYHPEHSHVFPALIRRFHEAKVAGAPSVTLWGTGSPYREFLCSDDLAEACLFLMNLPAEKVFDRPDVLYNIGSGTDLTIRDLAATIARVVGYRGDIRWDPSKPDGTPRKLLDVSRLTALGWRPRISLEEGIKLAYQDFLARFESGARP</sequence>
<feature type="binding site" evidence="5">
    <location>
        <begin position="12"/>
        <end position="18"/>
    </location>
    <ligand>
        <name>NADP(+)</name>
        <dbReference type="ChEBI" id="CHEBI:58349"/>
    </ligand>
</feature>
<keyword evidence="3 5" id="KW-0560">Oxidoreductase</keyword>
<proteinExistence type="inferred from homology"/>
<dbReference type="Proteomes" id="UP000252355">
    <property type="component" value="Unassembled WGS sequence"/>
</dbReference>
<evidence type="ECO:0000313" key="7">
    <source>
        <dbReference type="EMBL" id="RCK74633.1"/>
    </source>
</evidence>
<keyword evidence="2 5" id="KW-0521">NADP</keyword>
<comment type="catalytic activity">
    <reaction evidence="5">
        <text>GDP-beta-L-fucose + NADP(+) = GDP-4-dehydro-alpha-D-rhamnose + NADPH + H(+)</text>
        <dbReference type="Rhea" id="RHEA:18885"/>
        <dbReference type="ChEBI" id="CHEBI:15378"/>
        <dbReference type="ChEBI" id="CHEBI:57273"/>
        <dbReference type="ChEBI" id="CHEBI:57783"/>
        <dbReference type="ChEBI" id="CHEBI:57964"/>
        <dbReference type="ChEBI" id="CHEBI:58349"/>
        <dbReference type="EC" id="1.1.1.271"/>
    </reaction>
</comment>
<dbReference type="InterPro" id="IPR028614">
    <property type="entry name" value="GDP_fucose/colitose_synth"/>
</dbReference>
<dbReference type="Gene3D" id="3.90.25.10">
    <property type="entry name" value="UDP-galactose 4-epimerase, domain 1"/>
    <property type="match status" value="1"/>
</dbReference>
<evidence type="ECO:0000313" key="8">
    <source>
        <dbReference type="Proteomes" id="UP000252355"/>
    </source>
</evidence>
<feature type="binding site" evidence="5">
    <location>
        <position position="181"/>
    </location>
    <ligand>
        <name>NADP(+)</name>
        <dbReference type="ChEBI" id="CHEBI:58349"/>
    </ligand>
</feature>
<comment type="caution">
    <text evidence="5">Lacks conserved residue(s) required for the propagation of feature annotation.</text>
</comment>
<dbReference type="UniPathway" id="UPA00128">
    <property type="reaction ID" value="UER00191"/>
</dbReference>
<feature type="site" description="Important for catalytic activity" evidence="5">
    <location>
        <position position="109"/>
    </location>
</feature>
<dbReference type="GO" id="GO:0070401">
    <property type="term" value="F:NADP+ binding"/>
    <property type="evidence" value="ECO:0007669"/>
    <property type="project" value="UniProtKB-UniRule"/>
</dbReference>
<feature type="active site" description="Proton donor/acceptor" evidence="5">
    <location>
        <position position="138"/>
    </location>
</feature>
<evidence type="ECO:0000256" key="1">
    <source>
        <dbReference type="ARBA" id="ARBA00005959"/>
    </source>
</evidence>
<feature type="binding site" evidence="5">
    <location>
        <position position="142"/>
    </location>
    <ligand>
        <name>NADP(+)</name>
        <dbReference type="ChEBI" id="CHEBI:58349"/>
    </ligand>
</feature>
<dbReference type="GO" id="GO:0016853">
    <property type="term" value="F:isomerase activity"/>
    <property type="evidence" value="ECO:0007669"/>
    <property type="project" value="UniProtKB-KW"/>
</dbReference>
<dbReference type="GO" id="GO:0042351">
    <property type="term" value="P:'de novo' GDP-L-fucose biosynthetic process"/>
    <property type="evidence" value="ECO:0007669"/>
    <property type="project" value="UniProtKB-UniRule"/>
</dbReference>
<dbReference type="InterPro" id="IPR036291">
    <property type="entry name" value="NAD(P)-bd_dom_sf"/>
</dbReference>
<reference evidence="7 8" key="1">
    <citation type="submission" date="2018-05" db="EMBL/GenBank/DDBJ databases">
        <title>A metagenomic window into the 2 km-deep terrestrial subsurface aquifer revealed taxonomically and functionally diverse microbial community comprising novel uncultured bacterial lineages.</title>
        <authorList>
            <person name="Kadnikov V.V."/>
            <person name="Mardanov A.V."/>
            <person name="Beletsky A.V."/>
            <person name="Banks D."/>
            <person name="Pimenov N.V."/>
            <person name="Frank Y.A."/>
            <person name="Karnachuk O.V."/>
            <person name="Ravin N.V."/>
        </authorList>
    </citation>
    <scope>NUCLEOTIDE SEQUENCE [LARGE SCALE GENOMIC DNA]</scope>
    <source>
        <strain evidence="7">BY5</strain>
    </source>
</reference>
<dbReference type="PANTHER" id="PTHR43238:SF1">
    <property type="entry name" value="GDP-L-FUCOSE SYNTHASE"/>
    <property type="match status" value="1"/>
</dbReference>
<comment type="caution">
    <text evidence="7">The sequence shown here is derived from an EMBL/GenBank/DDBJ whole genome shotgun (WGS) entry which is preliminary data.</text>
</comment>
<evidence type="ECO:0000256" key="5">
    <source>
        <dbReference type="HAMAP-Rule" id="MF_00956"/>
    </source>
</evidence>
<dbReference type="SUPFAM" id="SSF51735">
    <property type="entry name" value="NAD(P)-binding Rossmann-fold domains"/>
    <property type="match status" value="1"/>
</dbReference>
<comment type="similarity">
    <text evidence="1 5">Belongs to the NAD(P)-dependent epimerase/dehydratase family. Fucose synthase subfamily.</text>
</comment>
<comment type="function">
    <text evidence="5">Catalyzes the two-step NADP-dependent conversion of GDP-4-dehydro-6-deoxy-D-mannose to GDP-fucose, involving an epimerase and a reductase reaction.</text>
</comment>
<feature type="binding site" evidence="5">
    <location>
        <position position="189"/>
    </location>
    <ligand>
        <name>substrate</name>
    </ligand>
</feature>